<dbReference type="Gene3D" id="1.10.10.10">
    <property type="entry name" value="Winged helix-like DNA-binding domain superfamily/Winged helix DNA-binding domain"/>
    <property type="match status" value="1"/>
</dbReference>
<evidence type="ECO:0000259" key="4">
    <source>
        <dbReference type="PROSITE" id="PS50995"/>
    </source>
</evidence>
<dbReference type="OrthoDB" id="5072918at2"/>
<dbReference type="InterPro" id="IPR039422">
    <property type="entry name" value="MarR/SlyA-like"/>
</dbReference>
<organism evidence="5 6">
    <name type="scientific">Rarobacter faecitabidus</name>
    <dbReference type="NCBI Taxonomy" id="13243"/>
    <lineage>
        <taxon>Bacteria</taxon>
        <taxon>Bacillati</taxon>
        <taxon>Actinomycetota</taxon>
        <taxon>Actinomycetes</taxon>
        <taxon>Micrococcales</taxon>
        <taxon>Rarobacteraceae</taxon>
        <taxon>Rarobacter</taxon>
    </lineage>
</organism>
<dbReference type="InterPro" id="IPR036388">
    <property type="entry name" value="WH-like_DNA-bd_sf"/>
</dbReference>
<dbReference type="InterPro" id="IPR023187">
    <property type="entry name" value="Tscrpt_reg_MarR-type_CS"/>
</dbReference>
<dbReference type="PROSITE" id="PS50995">
    <property type="entry name" value="HTH_MARR_2"/>
    <property type="match status" value="1"/>
</dbReference>
<dbReference type="PANTHER" id="PTHR33164">
    <property type="entry name" value="TRANSCRIPTIONAL REGULATOR, MARR FAMILY"/>
    <property type="match status" value="1"/>
</dbReference>
<accession>A0A542ZTR3</accession>
<evidence type="ECO:0000313" key="5">
    <source>
        <dbReference type="EMBL" id="TQL63743.1"/>
    </source>
</evidence>
<gene>
    <name evidence="5" type="ORF">FB461_0216</name>
</gene>
<dbReference type="PROSITE" id="PS01117">
    <property type="entry name" value="HTH_MARR_1"/>
    <property type="match status" value="1"/>
</dbReference>
<keyword evidence="1" id="KW-0805">Transcription regulation</keyword>
<comment type="caution">
    <text evidence="5">The sequence shown here is derived from an EMBL/GenBank/DDBJ whole genome shotgun (WGS) entry which is preliminary data.</text>
</comment>
<feature type="domain" description="HTH marR-type" evidence="4">
    <location>
        <begin position="3"/>
        <end position="142"/>
    </location>
</feature>
<dbReference type="InterPro" id="IPR000835">
    <property type="entry name" value="HTH_MarR-typ"/>
</dbReference>
<protein>
    <submittedName>
        <fullName evidence="5">MarR family transcriptional regulator</fullName>
    </submittedName>
</protein>
<proteinExistence type="predicted"/>
<keyword evidence="2" id="KW-0238">DNA-binding</keyword>
<evidence type="ECO:0000256" key="1">
    <source>
        <dbReference type="ARBA" id="ARBA00023015"/>
    </source>
</evidence>
<name>A0A542ZTR3_RARFA</name>
<dbReference type="EMBL" id="VFOS01000001">
    <property type="protein sequence ID" value="TQL63743.1"/>
    <property type="molecule type" value="Genomic_DNA"/>
</dbReference>
<dbReference type="SUPFAM" id="SSF46785">
    <property type="entry name" value="Winged helix' DNA-binding domain"/>
    <property type="match status" value="1"/>
</dbReference>
<reference evidence="5 6" key="1">
    <citation type="submission" date="2019-06" db="EMBL/GenBank/DDBJ databases">
        <title>Sequencing the genomes of 1000 actinobacteria strains.</title>
        <authorList>
            <person name="Klenk H.-P."/>
        </authorList>
    </citation>
    <scope>NUCLEOTIDE SEQUENCE [LARGE SCALE GENOMIC DNA]</scope>
    <source>
        <strain evidence="5 6">DSM 4813</strain>
    </source>
</reference>
<evidence type="ECO:0000256" key="3">
    <source>
        <dbReference type="ARBA" id="ARBA00023163"/>
    </source>
</evidence>
<evidence type="ECO:0000256" key="2">
    <source>
        <dbReference type="ARBA" id="ARBA00023125"/>
    </source>
</evidence>
<evidence type="ECO:0000313" key="6">
    <source>
        <dbReference type="Proteomes" id="UP000315389"/>
    </source>
</evidence>
<dbReference type="GO" id="GO:0003677">
    <property type="term" value="F:DNA binding"/>
    <property type="evidence" value="ECO:0007669"/>
    <property type="project" value="UniProtKB-KW"/>
</dbReference>
<dbReference type="Proteomes" id="UP000315389">
    <property type="component" value="Unassembled WGS sequence"/>
</dbReference>
<dbReference type="AlphaFoldDB" id="A0A542ZTR3"/>
<dbReference type="PANTHER" id="PTHR33164:SF44">
    <property type="entry name" value="TRANSCRIPTIONAL REGULATORY PROTEIN"/>
    <property type="match status" value="1"/>
</dbReference>
<keyword evidence="6" id="KW-1185">Reference proteome</keyword>
<dbReference type="GO" id="GO:0003700">
    <property type="term" value="F:DNA-binding transcription factor activity"/>
    <property type="evidence" value="ECO:0007669"/>
    <property type="project" value="InterPro"/>
</dbReference>
<dbReference type="GO" id="GO:0006950">
    <property type="term" value="P:response to stress"/>
    <property type="evidence" value="ECO:0007669"/>
    <property type="project" value="TreeGrafter"/>
</dbReference>
<sequence>MVDSKRQRELRQDVEALYFGYRTFTSLPDRILAERGLGRAHHRILYFVQREPGIAIGDLLSLLKVTKQAIHRPLKDLEKLGLLTLAPDAQDKRIRRITTSADGALLEAQLTGAQVRMLESVFADFDAETETRWRAVMRRLAEDNQEG</sequence>
<dbReference type="InterPro" id="IPR036390">
    <property type="entry name" value="WH_DNA-bd_sf"/>
</dbReference>
<dbReference type="SMART" id="SM00347">
    <property type="entry name" value="HTH_MARR"/>
    <property type="match status" value="1"/>
</dbReference>
<keyword evidence="3" id="KW-0804">Transcription</keyword>
<dbReference type="RefSeq" id="WP_142118140.1">
    <property type="nucleotide sequence ID" value="NZ_BAAASV010000002.1"/>
</dbReference>
<dbReference type="Pfam" id="PF12802">
    <property type="entry name" value="MarR_2"/>
    <property type="match status" value="1"/>
</dbReference>